<dbReference type="GO" id="GO:0061927">
    <property type="term" value="C:TOC-TIC supercomplex I"/>
    <property type="evidence" value="ECO:0007669"/>
    <property type="project" value="TreeGrafter"/>
</dbReference>
<dbReference type="EMBL" id="SPHZ02000006">
    <property type="protein sequence ID" value="KAF0914911.1"/>
    <property type="molecule type" value="Genomic_DNA"/>
</dbReference>
<dbReference type="OrthoDB" id="191196at2759"/>
<dbReference type="InterPro" id="IPR031610">
    <property type="entry name" value="TIC110"/>
</dbReference>
<dbReference type="PANTHER" id="PTHR34935">
    <property type="entry name" value="PROTEIN TIC110, CHLOROPLASTIC"/>
    <property type="match status" value="1"/>
</dbReference>
<organism evidence="1 2">
    <name type="scientific">Oryza meyeriana var. granulata</name>
    <dbReference type="NCBI Taxonomy" id="110450"/>
    <lineage>
        <taxon>Eukaryota</taxon>
        <taxon>Viridiplantae</taxon>
        <taxon>Streptophyta</taxon>
        <taxon>Embryophyta</taxon>
        <taxon>Tracheophyta</taxon>
        <taxon>Spermatophyta</taxon>
        <taxon>Magnoliopsida</taxon>
        <taxon>Liliopsida</taxon>
        <taxon>Poales</taxon>
        <taxon>Poaceae</taxon>
        <taxon>BOP clade</taxon>
        <taxon>Oryzoideae</taxon>
        <taxon>Oryzeae</taxon>
        <taxon>Oryzinae</taxon>
        <taxon>Oryza</taxon>
        <taxon>Oryza meyeriana</taxon>
    </lineage>
</organism>
<accession>A0A6G1DR93</accession>
<name>A0A6G1DR93_9ORYZ</name>
<protein>
    <submittedName>
        <fullName evidence="1">Uncharacterized protein</fullName>
    </submittedName>
</protein>
<dbReference type="Pfam" id="PF16940">
    <property type="entry name" value="Tic110"/>
    <property type="match status" value="1"/>
</dbReference>
<dbReference type="GO" id="GO:0045037">
    <property type="term" value="P:protein import into chloroplast stroma"/>
    <property type="evidence" value="ECO:0007669"/>
    <property type="project" value="TreeGrafter"/>
</dbReference>
<sequence length="108" mass="10786">MCCTGAASGEEVFGPRRELTGVQPLVDALPPAARTAVRLAVAATAVVAGYGIGLWAGDGSRAVAVAGRRAAVNSVVPEVAAVGLHNYVAGCDDPKKLESGEVEAIASK</sequence>
<reference evidence="1 2" key="1">
    <citation type="submission" date="2019-11" db="EMBL/GenBank/DDBJ databases">
        <title>Whole genome sequence of Oryza granulata.</title>
        <authorList>
            <person name="Li W."/>
        </authorList>
    </citation>
    <scope>NUCLEOTIDE SEQUENCE [LARGE SCALE GENOMIC DNA]</scope>
    <source>
        <strain evidence="2">cv. Menghai</strain>
        <tissue evidence="1">Leaf</tissue>
    </source>
</reference>
<dbReference type="PANTHER" id="PTHR34935:SF3">
    <property type="entry name" value="PROTEIN TIC110, CHLOROPLASTIC"/>
    <property type="match status" value="1"/>
</dbReference>
<dbReference type="Proteomes" id="UP000479710">
    <property type="component" value="Unassembled WGS sequence"/>
</dbReference>
<proteinExistence type="predicted"/>
<dbReference type="AlphaFoldDB" id="A0A6G1DR93"/>
<comment type="caution">
    <text evidence="1">The sequence shown here is derived from an EMBL/GenBank/DDBJ whole genome shotgun (WGS) entry which is preliminary data.</text>
</comment>
<keyword evidence="2" id="KW-1185">Reference proteome</keyword>
<evidence type="ECO:0000313" key="2">
    <source>
        <dbReference type="Proteomes" id="UP000479710"/>
    </source>
</evidence>
<gene>
    <name evidence="1" type="ORF">E2562_032826</name>
</gene>
<evidence type="ECO:0000313" key="1">
    <source>
        <dbReference type="EMBL" id="KAF0914911.1"/>
    </source>
</evidence>